<evidence type="ECO:0000313" key="3">
    <source>
        <dbReference type="EMBL" id="SDK71853.1"/>
    </source>
</evidence>
<accession>A0A1G9E6W3</accession>
<name>A0A1G9E6W3_9BACT</name>
<keyword evidence="2" id="KW-1133">Transmembrane helix</keyword>
<organism evidence="3 4">
    <name type="scientific">Catalinimonas alkaloidigena</name>
    <dbReference type="NCBI Taxonomy" id="1075417"/>
    <lineage>
        <taxon>Bacteria</taxon>
        <taxon>Pseudomonadati</taxon>
        <taxon>Bacteroidota</taxon>
        <taxon>Cytophagia</taxon>
        <taxon>Cytophagales</taxon>
        <taxon>Catalimonadaceae</taxon>
        <taxon>Catalinimonas</taxon>
    </lineage>
</organism>
<dbReference type="Proteomes" id="UP000198510">
    <property type="component" value="Unassembled WGS sequence"/>
</dbReference>
<dbReference type="RefSeq" id="WP_089681375.1">
    <property type="nucleotide sequence ID" value="NZ_FNFO01000003.1"/>
</dbReference>
<dbReference type="OrthoDB" id="1072497at2"/>
<keyword evidence="2" id="KW-0472">Membrane</keyword>
<evidence type="ECO:0000256" key="1">
    <source>
        <dbReference type="SAM" id="MobiDB-lite"/>
    </source>
</evidence>
<dbReference type="Pfam" id="PF10097">
    <property type="entry name" value="DUF2335"/>
    <property type="match status" value="1"/>
</dbReference>
<feature type="compositionally biased region" description="Basic residues" evidence="1">
    <location>
        <begin position="1"/>
        <end position="11"/>
    </location>
</feature>
<feature type="region of interest" description="Disordered" evidence="1">
    <location>
        <begin position="1"/>
        <end position="28"/>
    </location>
</feature>
<protein>
    <submittedName>
        <fullName evidence="3">Uncharacterized membrane protein</fullName>
    </submittedName>
</protein>
<feature type="transmembrane region" description="Helical" evidence="2">
    <location>
        <begin position="144"/>
        <end position="162"/>
    </location>
</feature>
<reference evidence="3 4" key="1">
    <citation type="submission" date="2016-10" db="EMBL/GenBank/DDBJ databases">
        <authorList>
            <person name="de Groot N.N."/>
        </authorList>
    </citation>
    <scope>NUCLEOTIDE SEQUENCE [LARGE SCALE GENOMIC DNA]</scope>
    <source>
        <strain evidence="3 4">DSM 25186</strain>
    </source>
</reference>
<sequence length="177" mass="19525">MAKQQQKRTKPSHVPQVRINPDQLPEPVRSQLEGVPEEQQGPFLVHLMATSYEVQQKFFSGPLPSPETLAEYEAAFPGSGERIIRMAEAKIEMAQSQSEHRRDLEKTVVKRSLNQSSTGQWMAFTIGIITIVGSLGLIYMGHDWAGVGLIGGLATVLAPFLLNKVNKDAEKGTEIDT</sequence>
<keyword evidence="4" id="KW-1185">Reference proteome</keyword>
<dbReference type="InterPro" id="IPR019284">
    <property type="entry name" value="RP532"/>
</dbReference>
<dbReference type="EMBL" id="FNFO01000003">
    <property type="protein sequence ID" value="SDK71853.1"/>
    <property type="molecule type" value="Genomic_DNA"/>
</dbReference>
<keyword evidence="2" id="KW-0812">Transmembrane</keyword>
<evidence type="ECO:0000256" key="2">
    <source>
        <dbReference type="SAM" id="Phobius"/>
    </source>
</evidence>
<gene>
    <name evidence="3" type="ORF">SAMN05421823_103369</name>
</gene>
<proteinExistence type="predicted"/>
<feature type="transmembrane region" description="Helical" evidence="2">
    <location>
        <begin position="121"/>
        <end position="138"/>
    </location>
</feature>
<dbReference type="AlphaFoldDB" id="A0A1G9E6W3"/>
<evidence type="ECO:0000313" key="4">
    <source>
        <dbReference type="Proteomes" id="UP000198510"/>
    </source>
</evidence>